<keyword evidence="2" id="KW-1185">Reference proteome</keyword>
<dbReference type="InterPro" id="IPR012337">
    <property type="entry name" value="RNaseH-like_sf"/>
</dbReference>
<reference evidence="1 2" key="1">
    <citation type="submission" date="2021-06" db="EMBL/GenBank/DDBJ databases">
        <authorList>
            <person name="Kallberg Y."/>
            <person name="Tangrot J."/>
            <person name="Rosling A."/>
        </authorList>
    </citation>
    <scope>NUCLEOTIDE SEQUENCE [LARGE SCALE GENOMIC DNA]</scope>
    <source>
        <strain evidence="1 2">120-4 pot B 10/14</strain>
    </source>
</reference>
<protein>
    <submittedName>
        <fullName evidence="1">22508_t:CDS:1</fullName>
    </submittedName>
</protein>
<sequence>MTEKQDDYIDNTNTLETSMEKDYLLFEAYSAEFEPYESFDENSIKSKVSGITSSCSLTIATLFEPIAQATCLLSTASYPTMANLHTIFPVILDLLDDALKQYYLSIILDPNLKLFLFATDNISVIQRTIHHTYEKYLNAQTNTSSSNFEVSNNSSRLYFKKHLKHTLTTENSEHEHDIFDKYLFSAKEDCNVLEFWKIQSNDIHYATLTQIAQDYLKLKAFELAKS</sequence>
<gene>
    <name evidence="1" type="ORF">GMARGA_LOCUS16671</name>
</gene>
<proteinExistence type="predicted"/>
<evidence type="ECO:0000313" key="2">
    <source>
        <dbReference type="Proteomes" id="UP000789901"/>
    </source>
</evidence>
<evidence type="ECO:0000313" key="1">
    <source>
        <dbReference type="EMBL" id="CAG8753628.1"/>
    </source>
</evidence>
<dbReference type="SUPFAM" id="SSF53098">
    <property type="entry name" value="Ribonuclease H-like"/>
    <property type="match status" value="1"/>
</dbReference>
<comment type="caution">
    <text evidence="1">The sequence shown here is derived from an EMBL/GenBank/DDBJ whole genome shotgun (WGS) entry which is preliminary data.</text>
</comment>
<dbReference type="EMBL" id="CAJVQB010012200">
    <property type="protein sequence ID" value="CAG8753628.1"/>
    <property type="molecule type" value="Genomic_DNA"/>
</dbReference>
<accession>A0ABN7VBL6</accession>
<dbReference type="Proteomes" id="UP000789901">
    <property type="component" value="Unassembled WGS sequence"/>
</dbReference>
<organism evidence="1 2">
    <name type="scientific">Gigaspora margarita</name>
    <dbReference type="NCBI Taxonomy" id="4874"/>
    <lineage>
        <taxon>Eukaryota</taxon>
        <taxon>Fungi</taxon>
        <taxon>Fungi incertae sedis</taxon>
        <taxon>Mucoromycota</taxon>
        <taxon>Glomeromycotina</taxon>
        <taxon>Glomeromycetes</taxon>
        <taxon>Diversisporales</taxon>
        <taxon>Gigasporaceae</taxon>
        <taxon>Gigaspora</taxon>
    </lineage>
</organism>
<name>A0ABN7VBL6_GIGMA</name>